<dbReference type="GO" id="GO:0043952">
    <property type="term" value="P:protein transport by the Sec complex"/>
    <property type="evidence" value="ECO:0007669"/>
    <property type="project" value="UniProtKB-UniRule"/>
</dbReference>
<dbReference type="PANTHER" id="PTHR30081">
    <property type="entry name" value="PROTEIN-EXPORT MEMBRANE PROTEIN SEC"/>
    <property type="match status" value="1"/>
</dbReference>
<keyword evidence="6 12" id="KW-1133">Transmembrane helix</keyword>
<dbReference type="Pfam" id="PF07549">
    <property type="entry name" value="Sec_GG"/>
    <property type="match status" value="1"/>
</dbReference>
<organism evidence="14 15">
    <name type="scientific">Alkalihalobacillus alcalophilus ATCC 27647 = CGMCC 1.3604</name>
    <dbReference type="NCBI Taxonomy" id="1218173"/>
    <lineage>
        <taxon>Bacteria</taxon>
        <taxon>Bacillati</taxon>
        <taxon>Bacillota</taxon>
        <taxon>Bacilli</taxon>
        <taxon>Bacillales</taxon>
        <taxon>Bacillaceae</taxon>
        <taxon>Alkalihalobacillus</taxon>
    </lineage>
</organism>
<dbReference type="InterPro" id="IPR055344">
    <property type="entry name" value="SecD_SecF_C_bact"/>
</dbReference>
<evidence type="ECO:0000313" key="14">
    <source>
        <dbReference type="EMBL" id="THG90551.1"/>
    </source>
</evidence>
<evidence type="ECO:0000259" key="13">
    <source>
        <dbReference type="Pfam" id="PF02355"/>
    </source>
</evidence>
<dbReference type="PRINTS" id="PR01755">
    <property type="entry name" value="SECFTRNLCASE"/>
</dbReference>
<dbReference type="EMBL" id="JALP01000137">
    <property type="protein sequence ID" value="THG90551.1"/>
    <property type="molecule type" value="Genomic_DNA"/>
</dbReference>
<evidence type="ECO:0000256" key="3">
    <source>
        <dbReference type="ARBA" id="ARBA00022475"/>
    </source>
</evidence>
<dbReference type="NCBIfam" id="TIGR00916">
    <property type="entry name" value="2A0604s01"/>
    <property type="match status" value="1"/>
</dbReference>
<keyword evidence="5 12" id="KW-0653">Protein transport</keyword>
<comment type="subunit">
    <text evidence="12">Forms a complex with SecD. Part of the essential Sec protein translocation apparatus which comprises SecA, SecYEG and auxiliary proteins SecDF. Other proteins may also be involved.</text>
</comment>
<dbReference type="GO" id="GO:0015450">
    <property type="term" value="F:protein-transporting ATPase activity"/>
    <property type="evidence" value="ECO:0007669"/>
    <property type="project" value="InterPro"/>
</dbReference>
<dbReference type="InterPro" id="IPR022646">
    <property type="entry name" value="SecD/SecF_CS"/>
</dbReference>
<dbReference type="FunFam" id="1.20.1640.10:FF:000024">
    <property type="entry name" value="Multifunctional fusion protein"/>
    <property type="match status" value="1"/>
</dbReference>
<dbReference type="InterPro" id="IPR048634">
    <property type="entry name" value="SecD_SecF_C"/>
</dbReference>
<evidence type="ECO:0000256" key="10">
    <source>
        <dbReference type="ARBA" id="ARBA00060856"/>
    </source>
</evidence>
<proteinExistence type="inferred from homology"/>
<evidence type="ECO:0000256" key="6">
    <source>
        <dbReference type="ARBA" id="ARBA00022989"/>
    </source>
</evidence>
<protein>
    <recommendedName>
        <fullName evidence="12">Protein-export membrane protein SecF</fullName>
    </recommendedName>
</protein>
<dbReference type="InterPro" id="IPR005665">
    <property type="entry name" value="SecF_bac"/>
</dbReference>
<feature type="transmembrane region" description="Helical" evidence="12">
    <location>
        <begin position="242"/>
        <end position="260"/>
    </location>
</feature>
<dbReference type="PANTHER" id="PTHR30081:SF8">
    <property type="entry name" value="PROTEIN TRANSLOCASE SUBUNIT SECF"/>
    <property type="match status" value="1"/>
</dbReference>
<gene>
    <name evidence="12" type="primary">secF</name>
    <name evidence="14" type="ORF">AJ85_10165</name>
</gene>
<evidence type="ECO:0000256" key="9">
    <source>
        <dbReference type="ARBA" id="ARBA00059018"/>
    </source>
</evidence>
<dbReference type="GO" id="GO:0005886">
    <property type="term" value="C:plasma membrane"/>
    <property type="evidence" value="ECO:0007669"/>
    <property type="project" value="UniProtKB-SubCell"/>
</dbReference>
<feature type="transmembrane region" description="Helical" evidence="12">
    <location>
        <begin position="20"/>
        <end position="43"/>
    </location>
</feature>
<keyword evidence="4 12" id="KW-0812">Transmembrane</keyword>
<name>A0A4S4JZ73_ALKAL</name>
<comment type="similarity">
    <text evidence="11">In the N-terminal section; belongs to the SecD/SecF family. SecD subfamily.</text>
</comment>
<evidence type="ECO:0000256" key="11">
    <source>
        <dbReference type="ARBA" id="ARBA00061053"/>
    </source>
</evidence>
<dbReference type="OrthoDB" id="9805019at2"/>
<comment type="similarity">
    <text evidence="12">Belongs to the SecD/SecF family. SecF subfamily.</text>
</comment>
<sequence>MNFNTQNLNIDFVKHRNKFFLFSGILSILGVILLFTAGFNLGIDFQSGSRVEVLSQDSLTAEEISEEFASIDESLIPDDIVLAGDNNEIANARFTVELPNDQIAQIQSHFSEVYGAEPNVSTVSPMVGQELARNAVISVILAAIGITIYVAIRFEFLFGVAAIVGLIHDALFVLMVFSLFQIEINIPFIAAILTVVGYSINDTIVTFDRIRENVKYAKRVKGFDDLSDIVNKSIIQTLARSINTALTVAFAAVAIMVFGGEAIRSFAFALVIGLIAGTYSSMFLAAQLWVVWKTKSLKNKKNKPKRKEELEPTP</sequence>
<comment type="similarity">
    <text evidence="10">In the C-terminal section; belongs to the SecD/SecF family. SecF subfamily.</text>
</comment>
<keyword evidence="7 12" id="KW-0811">Translocation</keyword>
<dbReference type="GO" id="GO:0006605">
    <property type="term" value="P:protein targeting"/>
    <property type="evidence" value="ECO:0007669"/>
    <property type="project" value="UniProtKB-UniRule"/>
</dbReference>
<keyword evidence="8 12" id="KW-0472">Membrane</keyword>
<dbReference type="SUPFAM" id="SSF82866">
    <property type="entry name" value="Multidrug efflux transporter AcrB transmembrane domain"/>
    <property type="match status" value="1"/>
</dbReference>
<keyword evidence="3 12" id="KW-1003">Cell membrane</keyword>
<dbReference type="RefSeq" id="WP_003324564.1">
    <property type="nucleotide sequence ID" value="NZ_ALPT02000058.1"/>
</dbReference>
<evidence type="ECO:0000256" key="7">
    <source>
        <dbReference type="ARBA" id="ARBA00023010"/>
    </source>
</evidence>
<evidence type="ECO:0000256" key="5">
    <source>
        <dbReference type="ARBA" id="ARBA00022927"/>
    </source>
</evidence>
<evidence type="ECO:0000256" key="2">
    <source>
        <dbReference type="ARBA" id="ARBA00022448"/>
    </source>
</evidence>
<dbReference type="Gene3D" id="1.20.1640.10">
    <property type="entry name" value="Multidrug efflux transporter AcrB transmembrane domain"/>
    <property type="match status" value="1"/>
</dbReference>
<feature type="domain" description="Protein export membrane protein SecD/SecF C-terminal" evidence="13">
    <location>
        <begin position="116"/>
        <end position="294"/>
    </location>
</feature>
<dbReference type="GO" id="GO:0065002">
    <property type="term" value="P:intracellular protein transmembrane transport"/>
    <property type="evidence" value="ECO:0007669"/>
    <property type="project" value="UniProtKB-UniRule"/>
</dbReference>
<dbReference type="NCBIfam" id="TIGR00966">
    <property type="entry name" value="transloc_SecF"/>
    <property type="match status" value="1"/>
</dbReference>
<dbReference type="Proteomes" id="UP000297014">
    <property type="component" value="Unassembled WGS sequence"/>
</dbReference>
<dbReference type="InterPro" id="IPR022813">
    <property type="entry name" value="SecD/SecF_arch_bac"/>
</dbReference>
<evidence type="ECO:0000256" key="12">
    <source>
        <dbReference type="HAMAP-Rule" id="MF_01464"/>
    </source>
</evidence>
<feature type="transmembrane region" description="Helical" evidence="12">
    <location>
        <begin position="186"/>
        <end position="207"/>
    </location>
</feature>
<evidence type="ECO:0000256" key="1">
    <source>
        <dbReference type="ARBA" id="ARBA00004651"/>
    </source>
</evidence>
<accession>A0A4S4JZ73</accession>
<comment type="function">
    <text evidence="9 12">Part of the Sec protein translocase complex. Interacts with the SecYEG preprotein conducting channel. SecDF uses the proton motive force (PMF) to complete protein translocation after the ATP-dependent function of SecA.</text>
</comment>
<dbReference type="InterPro" id="IPR022645">
    <property type="entry name" value="SecD/SecF_bac"/>
</dbReference>
<feature type="transmembrane region" description="Helical" evidence="12">
    <location>
        <begin position="266"/>
        <end position="292"/>
    </location>
</feature>
<evidence type="ECO:0000256" key="4">
    <source>
        <dbReference type="ARBA" id="ARBA00022692"/>
    </source>
</evidence>
<evidence type="ECO:0000313" key="15">
    <source>
        <dbReference type="Proteomes" id="UP000297014"/>
    </source>
</evidence>
<evidence type="ECO:0000256" key="8">
    <source>
        <dbReference type="ARBA" id="ARBA00023136"/>
    </source>
</evidence>
<dbReference type="HAMAP" id="MF_01464_B">
    <property type="entry name" value="SecF_B"/>
    <property type="match status" value="1"/>
</dbReference>
<feature type="transmembrane region" description="Helical" evidence="12">
    <location>
        <begin position="131"/>
        <end position="150"/>
    </location>
</feature>
<reference evidence="14 15" key="1">
    <citation type="submission" date="2014-01" db="EMBL/GenBank/DDBJ databases">
        <title>Draft genome sequencing of Bacillus alcalophilus CGMCC 1.3604.</title>
        <authorList>
            <person name="Yang J."/>
            <person name="Diao L."/>
            <person name="Yang S."/>
        </authorList>
    </citation>
    <scope>NUCLEOTIDE SEQUENCE [LARGE SCALE GENOMIC DNA]</scope>
    <source>
        <strain evidence="14 15">CGMCC 1.3604</strain>
    </source>
</reference>
<dbReference type="Pfam" id="PF02355">
    <property type="entry name" value="SecD_SecF_C"/>
    <property type="match status" value="1"/>
</dbReference>
<keyword evidence="2 12" id="KW-0813">Transport</keyword>
<dbReference type="AlphaFoldDB" id="A0A4S4JZ73"/>
<comment type="subcellular location">
    <subcellularLocation>
        <location evidence="1 12">Cell membrane</location>
        <topology evidence="1 12">Multi-pass membrane protein</topology>
    </subcellularLocation>
</comment>
<comment type="caution">
    <text evidence="14">The sequence shown here is derived from an EMBL/GenBank/DDBJ whole genome shotgun (WGS) entry which is preliminary data.</text>
</comment>
<feature type="transmembrane region" description="Helical" evidence="12">
    <location>
        <begin position="157"/>
        <end position="180"/>
    </location>
</feature>